<evidence type="ECO:0000313" key="8">
    <source>
        <dbReference type="Proteomes" id="UP000183315"/>
    </source>
</evidence>
<dbReference type="CDD" id="cd16343">
    <property type="entry name" value="LMWPTP"/>
    <property type="match status" value="1"/>
</dbReference>
<accession>A0A1H7AX71</accession>
<comment type="similarity">
    <text evidence="1">Belongs to the low molecular weight phosphotyrosine protein phosphatase family.</text>
</comment>
<dbReference type="PRINTS" id="PR00719">
    <property type="entry name" value="LMWPTPASE"/>
</dbReference>
<dbReference type="AlphaFoldDB" id="A0A1H7AX71"/>
<feature type="domain" description="Phosphotyrosine protein phosphatase I" evidence="6">
    <location>
        <begin position="1"/>
        <end position="152"/>
    </location>
</feature>
<evidence type="ECO:0000256" key="2">
    <source>
        <dbReference type="ARBA" id="ARBA00013064"/>
    </source>
</evidence>
<dbReference type="eggNOG" id="COG0394">
    <property type="taxonomic scope" value="Bacteria"/>
</dbReference>
<dbReference type="InterPro" id="IPR017867">
    <property type="entry name" value="Tyr_phospatase_low_mol_wt"/>
</dbReference>
<dbReference type="PANTHER" id="PTHR11717:SF7">
    <property type="entry name" value="LOW MOLECULAR WEIGHT PHOSPHOTYROSINE PROTEIN PHOSPHATASE"/>
    <property type="match status" value="1"/>
</dbReference>
<feature type="active site" description="Nucleophile" evidence="5">
    <location>
        <position position="4"/>
    </location>
</feature>
<evidence type="ECO:0000259" key="6">
    <source>
        <dbReference type="SMART" id="SM00226"/>
    </source>
</evidence>
<dbReference type="EMBL" id="FNZI01000007">
    <property type="protein sequence ID" value="SEJ65645.1"/>
    <property type="molecule type" value="Genomic_DNA"/>
</dbReference>
<sequence length="164" mass="17594">MTVCTGNICRSPMAEVVLKARLAEAGLGDAVEVTSTGVSDEERGNPIDRRAAVVLRDAGYIVPRRAARRVTAADLGSADLVLAMTEGHARRLRVLTDRPVVRLYREFDPEAPALIEGREQDLDIDDPWYGGIEDFRVTLAQVEAGAGGVVAAVREALTGAVDPR</sequence>
<name>A0A1H7AX71_9MICO</name>
<dbReference type="STRING" id="1043493.SAMN05421637_2561"/>
<evidence type="ECO:0000256" key="3">
    <source>
        <dbReference type="ARBA" id="ARBA00022801"/>
    </source>
</evidence>
<dbReference type="SMART" id="SM00226">
    <property type="entry name" value="LMWPc"/>
    <property type="match status" value="1"/>
</dbReference>
<evidence type="ECO:0000256" key="1">
    <source>
        <dbReference type="ARBA" id="ARBA00011063"/>
    </source>
</evidence>
<feature type="active site" description="Proton donor" evidence="5">
    <location>
        <position position="126"/>
    </location>
</feature>
<dbReference type="PANTHER" id="PTHR11717">
    <property type="entry name" value="LOW MOLECULAR WEIGHT PROTEIN TYROSINE PHOSPHATASE"/>
    <property type="match status" value="1"/>
</dbReference>
<keyword evidence="4" id="KW-0904">Protein phosphatase</keyword>
<gene>
    <name evidence="7" type="ORF">SAMN05421637_2561</name>
</gene>
<dbReference type="InterPro" id="IPR036196">
    <property type="entry name" value="Ptyr_pPase_sf"/>
</dbReference>
<evidence type="ECO:0000256" key="5">
    <source>
        <dbReference type="PIRSR" id="PIRSR617867-1"/>
    </source>
</evidence>
<organism evidence="7 8">
    <name type="scientific">Demequina mangrovi</name>
    <dbReference type="NCBI Taxonomy" id="1043493"/>
    <lineage>
        <taxon>Bacteria</taxon>
        <taxon>Bacillati</taxon>
        <taxon>Actinomycetota</taxon>
        <taxon>Actinomycetes</taxon>
        <taxon>Micrococcales</taxon>
        <taxon>Demequinaceae</taxon>
        <taxon>Demequina</taxon>
    </lineage>
</organism>
<dbReference type="Proteomes" id="UP000183315">
    <property type="component" value="Unassembled WGS sequence"/>
</dbReference>
<feature type="active site" evidence="5">
    <location>
        <position position="10"/>
    </location>
</feature>
<evidence type="ECO:0000256" key="4">
    <source>
        <dbReference type="ARBA" id="ARBA00022912"/>
    </source>
</evidence>
<dbReference type="SUPFAM" id="SSF52788">
    <property type="entry name" value="Phosphotyrosine protein phosphatases I"/>
    <property type="match status" value="1"/>
</dbReference>
<keyword evidence="8" id="KW-1185">Reference proteome</keyword>
<protein>
    <recommendedName>
        <fullName evidence="2">protein-tyrosine-phosphatase</fullName>
        <ecNumber evidence="2">3.1.3.48</ecNumber>
    </recommendedName>
</protein>
<dbReference type="EC" id="3.1.3.48" evidence="2"/>
<evidence type="ECO:0000313" key="7">
    <source>
        <dbReference type="EMBL" id="SEJ65645.1"/>
    </source>
</evidence>
<proteinExistence type="inferred from homology"/>
<dbReference type="InterPro" id="IPR050438">
    <property type="entry name" value="LMW_PTPase"/>
</dbReference>
<dbReference type="GO" id="GO:0004725">
    <property type="term" value="F:protein tyrosine phosphatase activity"/>
    <property type="evidence" value="ECO:0007669"/>
    <property type="project" value="UniProtKB-EC"/>
</dbReference>
<keyword evidence="3" id="KW-0378">Hydrolase</keyword>
<dbReference type="Pfam" id="PF01451">
    <property type="entry name" value="LMWPc"/>
    <property type="match status" value="1"/>
</dbReference>
<dbReference type="InterPro" id="IPR023485">
    <property type="entry name" value="Ptyr_pPase"/>
</dbReference>
<dbReference type="Gene3D" id="3.40.50.2300">
    <property type="match status" value="1"/>
</dbReference>
<reference evidence="8" key="1">
    <citation type="submission" date="2016-10" db="EMBL/GenBank/DDBJ databases">
        <authorList>
            <person name="Varghese N."/>
        </authorList>
    </citation>
    <scope>NUCLEOTIDE SEQUENCE [LARGE SCALE GENOMIC DNA]</scope>
    <source>
        <strain evidence="8">DSM 24868</strain>
    </source>
</reference>